<organism evidence="1 2">
    <name type="scientific">Protopolystoma xenopodis</name>
    <dbReference type="NCBI Taxonomy" id="117903"/>
    <lineage>
        <taxon>Eukaryota</taxon>
        <taxon>Metazoa</taxon>
        <taxon>Spiralia</taxon>
        <taxon>Lophotrochozoa</taxon>
        <taxon>Platyhelminthes</taxon>
        <taxon>Monogenea</taxon>
        <taxon>Polyopisthocotylea</taxon>
        <taxon>Polystomatidea</taxon>
        <taxon>Polystomatidae</taxon>
        <taxon>Protopolystoma</taxon>
    </lineage>
</organism>
<name>A0A3S5C7J5_9PLAT</name>
<gene>
    <name evidence="1" type="ORF">PXEA_LOCUS33980</name>
</gene>
<protein>
    <submittedName>
        <fullName evidence="1">Uncharacterized protein</fullName>
    </submittedName>
</protein>
<dbReference type="EMBL" id="CAAALY010265336">
    <property type="protein sequence ID" value="VEL40540.1"/>
    <property type="molecule type" value="Genomic_DNA"/>
</dbReference>
<comment type="caution">
    <text evidence="1">The sequence shown here is derived from an EMBL/GenBank/DDBJ whole genome shotgun (WGS) entry which is preliminary data.</text>
</comment>
<reference evidence="1" key="1">
    <citation type="submission" date="2018-11" db="EMBL/GenBank/DDBJ databases">
        <authorList>
            <consortium name="Pathogen Informatics"/>
        </authorList>
    </citation>
    <scope>NUCLEOTIDE SEQUENCE</scope>
</reference>
<accession>A0A3S5C7J5</accession>
<proteinExistence type="predicted"/>
<keyword evidence="2" id="KW-1185">Reference proteome</keyword>
<dbReference type="AlphaFoldDB" id="A0A3S5C7J5"/>
<dbReference type="Proteomes" id="UP000784294">
    <property type="component" value="Unassembled WGS sequence"/>
</dbReference>
<sequence>MHSRTVVEPGYRALTESVPWLQTMTNPFGFSVYSDMCEFTGHVRTGCRRGHSGMCALVDLGIAFLAKSHACL</sequence>
<evidence type="ECO:0000313" key="2">
    <source>
        <dbReference type="Proteomes" id="UP000784294"/>
    </source>
</evidence>
<evidence type="ECO:0000313" key="1">
    <source>
        <dbReference type="EMBL" id="VEL40540.1"/>
    </source>
</evidence>